<sequence length="53" mass="6216">MDIFIMLLIFILFLILLVKKETNYKVIGLWLIVCLLMVILYFLHATSSLDITL</sequence>
<evidence type="ECO:0000313" key="3">
    <source>
        <dbReference type="Proteomes" id="UP000015750"/>
    </source>
</evidence>
<dbReference type="AlphaFoldDB" id="A0ABC9THM2"/>
<keyword evidence="1" id="KW-0472">Membrane</keyword>
<organism evidence="2 3">
    <name type="scientific">Enterococcus faecalis RP2S-4</name>
    <dbReference type="NCBI Taxonomy" id="1244145"/>
    <lineage>
        <taxon>Bacteria</taxon>
        <taxon>Bacillati</taxon>
        <taxon>Bacillota</taxon>
        <taxon>Bacilli</taxon>
        <taxon>Lactobacillales</taxon>
        <taxon>Enterococcaceae</taxon>
        <taxon>Enterococcus</taxon>
    </lineage>
</organism>
<keyword evidence="1" id="KW-1133">Transmembrane helix</keyword>
<name>A0ABC9THM2_ENTFL</name>
<dbReference type="RefSeq" id="WP_016627573.1">
    <property type="nucleotide sequence ID" value="NZ_KE351842.1"/>
</dbReference>
<gene>
    <name evidence="2" type="ORF">D358_02364</name>
</gene>
<comment type="caution">
    <text evidence="2">The sequence shown here is derived from an EMBL/GenBank/DDBJ whole genome shotgun (WGS) entry which is preliminary data.</text>
</comment>
<dbReference type="Proteomes" id="UP000015750">
    <property type="component" value="Unassembled WGS sequence"/>
</dbReference>
<accession>A0ABC9THM2</accession>
<protein>
    <submittedName>
        <fullName evidence="2">Uncharacterized protein</fullName>
    </submittedName>
</protein>
<evidence type="ECO:0000313" key="2">
    <source>
        <dbReference type="EMBL" id="EPI05700.1"/>
    </source>
</evidence>
<dbReference type="EMBL" id="ATIR01000087">
    <property type="protein sequence ID" value="EPI05700.1"/>
    <property type="molecule type" value="Genomic_DNA"/>
</dbReference>
<proteinExistence type="predicted"/>
<evidence type="ECO:0000256" key="1">
    <source>
        <dbReference type="SAM" id="Phobius"/>
    </source>
</evidence>
<reference evidence="2 3" key="1">
    <citation type="submission" date="2013-06" db="EMBL/GenBank/DDBJ databases">
        <authorList>
            <person name="Weinstock G."/>
            <person name="Sodergren E."/>
            <person name="Lobos E.A."/>
            <person name="Fulton L."/>
            <person name="Fulton R."/>
            <person name="Courtney L."/>
            <person name="Fronick C."/>
            <person name="O'Laughlin M."/>
            <person name="Godfrey J."/>
            <person name="Wilson R.M."/>
            <person name="Miner T."/>
            <person name="Farmer C."/>
            <person name="Delehaunty K."/>
            <person name="Cordes M."/>
            <person name="Minx P."/>
            <person name="Tomlinson C."/>
            <person name="Chen J."/>
            <person name="Wollam A."/>
            <person name="Pepin K.H."/>
            <person name="Bhonagiri V."/>
            <person name="Zhang X."/>
            <person name="Warren W."/>
            <person name="Mitreva M."/>
            <person name="Mardis E.R."/>
            <person name="Wilson R.K."/>
        </authorList>
    </citation>
    <scope>NUCLEOTIDE SEQUENCE [LARGE SCALE GENOMIC DNA]</scope>
    <source>
        <strain evidence="2 3">RP2S-4</strain>
    </source>
</reference>
<feature type="transmembrane region" description="Helical" evidence="1">
    <location>
        <begin position="27"/>
        <end position="43"/>
    </location>
</feature>
<keyword evidence="1" id="KW-0812">Transmembrane</keyword>